<dbReference type="PANTHER" id="PTHR36577">
    <property type="entry name" value="DUF521 DOMAIN PROTEIN (AFU_ORTHOLOGUE AFUA_6G00490)"/>
    <property type="match status" value="1"/>
</dbReference>
<dbReference type="Gene3D" id="3.40.390.10">
    <property type="entry name" value="Collagenase (Catalytic Domain)"/>
    <property type="match status" value="1"/>
</dbReference>
<accession>A0A1B8AKG0</accession>
<dbReference type="InterPro" id="IPR024079">
    <property type="entry name" value="MetalloPept_cat_dom_sf"/>
</dbReference>
<dbReference type="CDD" id="cd01355">
    <property type="entry name" value="AcnX"/>
    <property type="match status" value="1"/>
</dbReference>
<dbReference type="EMBL" id="LYXU01000003">
    <property type="protein sequence ID" value="OBS20804.1"/>
    <property type="molecule type" value="Genomic_DNA"/>
</dbReference>
<evidence type="ECO:0000313" key="12">
    <source>
        <dbReference type="Proteomes" id="UP000091967"/>
    </source>
</evidence>
<dbReference type="PANTHER" id="PTHR36577:SF3">
    <property type="entry name" value="DUF521 DOMAIN PROTEIN (AFU_ORTHOLOGUE AFUA_6G00490)"/>
    <property type="match status" value="1"/>
</dbReference>
<evidence type="ECO:0000259" key="10">
    <source>
        <dbReference type="Pfam" id="PF04412"/>
    </source>
</evidence>
<dbReference type="Pfam" id="PF07998">
    <property type="entry name" value="Peptidase_M54"/>
    <property type="match status" value="1"/>
</dbReference>
<gene>
    <name evidence="11" type="ORF">FPOA_07145</name>
</gene>
<dbReference type="Gene3D" id="3.50.30.10">
    <property type="entry name" value="Phosphohistidine domain"/>
    <property type="match status" value="1"/>
</dbReference>
<evidence type="ECO:0000313" key="11">
    <source>
        <dbReference type="EMBL" id="OBS20804.1"/>
    </source>
</evidence>
<dbReference type="GO" id="GO:0046872">
    <property type="term" value="F:metal ion binding"/>
    <property type="evidence" value="ECO:0007669"/>
    <property type="project" value="UniProtKB-KW"/>
</dbReference>
<name>A0A1B8AKG0_FUSPO</name>
<dbReference type="AlphaFoldDB" id="A0A1B8AKG0"/>
<evidence type="ECO:0000259" key="9">
    <source>
        <dbReference type="Pfam" id="PF01989"/>
    </source>
</evidence>
<dbReference type="Pfam" id="PF04412">
    <property type="entry name" value="AcnX"/>
    <property type="match status" value="1"/>
</dbReference>
<keyword evidence="5" id="KW-0862">Zinc</keyword>
<comment type="cofactor">
    <cofactor evidence="1">
        <name>Zn(2+)</name>
        <dbReference type="ChEBI" id="CHEBI:29105"/>
    </cofactor>
</comment>
<comment type="caution">
    <text evidence="11">The sequence shown here is derived from an EMBL/GenBank/DDBJ whole genome shotgun (WGS) entry which is preliminary data.</text>
</comment>
<keyword evidence="12" id="KW-1185">Reference proteome</keyword>
<dbReference type="InterPro" id="IPR012962">
    <property type="entry name" value="Pept_M54_archaemetzincn"/>
</dbReference>
<reference evidence="11 12" key="1">
    <citation type="submission" date="2016-06" db="EMBL/GenBank/DDBJ databases">
        <title>Living apart together: crosstalk between the core and supernumerary genomes in a fungal plant pathogen.</title>
        <authorList>
            <person name="Vanheule A."/>
            <person name="Audenaert K."/>
            <person name="Warris S."/>
            <person name="Van De Geest H."/>
            <person name="Schijlen E."/>
            <person name="Hofte M."/>
            <person name="De Saeger S."/>
            <person name="Haesaert G."/>
            <person name="Waalwijk C."/>
            <person name="Van Der Lee T."/>
        </authorList>
    </citation>
    <scope>NUCLEOTIDE SEQUENCE [LARGE SCALE GENOMIC DNA]</scope>
    <source>
        <strain evidence="11 12">2516</strain>
    </source>
</reference>
<dbReference type="SUPFAM" id="SSF55486">
    <property type="entry name" value="Metalloproteases ('zincins'), catalytic domain"/>
    <property type="match status" value="1"/>
</dbReference>
<evidence type="ECO:0000256" key="7">
    <source>
        <dbReference type="ARBA" id="ARBA00023049"/>
    </source>
</evidence>
<keyword evidence="7" id="KW-0482">Metalloprotease</keyword>
<dbReference type="SUPFAM" id="SSF52016">
    <property type="entry name" value="LeuD/IlvD-like"/>
    <property type="match status" value="1"/>
</dbReference>
<dbReference type="GO" id="GO:0016829">
    <property type="term" value="F:lyase activity"/>
    <property type="evidence" value="ECO:0007669"/>
    <property type="project" value="UniProtKB-KW"/>
</dbReference>
<keyword evidence="4" id="KW-0378">Hydrolase</keyword>
<keyword evidence="6" id="KW-0408">Iron</keyword>
<dbReference type="InterPro" id="IPR007506">
    <property type="entry name" value="PMDh-L-like_dom"/>
</dbReference>
<keyword evidence="2" id="KW-0645">Protease</keyword>
<evidence type="ECO:0000256" key="2">
    <source>
        <dbReference type="ARBA" id="ARBA00022670"/>
    </source>
</evidence>
<feature type="domain" description="Phosphomevalonate dehydratase large subunit-like" evidence="10">
    <location>
        <begin position="172"/>
        <end position="477"/>
    </location>
</feature>
<dbReference type="Proteomes" id="UP000091967">
    <property type="component" value="Unassembled WGS sequence"/>
</dbReference>
<proteinExistence type="predicted"/>
<evidence type="ECO:0000256" key="5">
    <source>
        <dbReference type="ARBA" id="ARBA00022833"/>
    </source>
</evidence>
<feature type="domain" description="Phosphomevalonate dehydratase small subunit-like" evidence="9">
    <location>
        <begin position="30"/>
        <end position="114"/>
    </location>
</feature>
<dbReference type="GO" id="GO:0008237">
    <property type="term" value="F:metallopeptidase activity"/>
    <property type="evidence" value="ECO:0007669"/>
    <property type="project" value="UniProtKB-KW"/>
</dbReference>
<dbReference type="STRING" id="36050.A0A1B8AKG0"/>
<dbReference type="GO" id="GO:0006508">
    <property type="term" value="P:proteolysis"/>
    <property type="evidence" value="ECO:0007669"/>
    <property type="project" value="UniProtKB-KW"/>
</dbReference>
<dbReference type="CDD" id="cd01356">
    <property type="entry name" value="AcnX_swivel"/>
    <property type="match status" value="1"/>
</dbReference>
<evidence type="ECO:0000256" key="6">
    <source>
        <dbReference type="ARBA" id="ARBA00023004"/>
    </source>
</evidence>
<evidence type="ECO:0000256" key="1">
    <source>
        <dbReference type="ARBA" id="ARBA00001947"/>
    </source>
</evidence>
<evidence type="ECO:0000256" key="8">
    <source>
        <dbReference type="ARBA" id="ARBA00023239"/>
    </source>
</evidence>
<evidence type="ECO:0000256" key="3">
    <source>
        <dbReference type="ARBA" id="ARBA00022723"/>
    </source>
</evidence>
<sequence>MGSVQETTWTGTAYVQGRASAKLLASNLELSFWGGVDPQTSEVIDRHHPLSGRHLQNTILAIPGGRGSCTGSGVMLELLLNGKAPEAIIFERREDILTLGVMIAEEVFQQSIPVLVLNKEEFGQLLKLDGQIIYVDDGHVSTSPILSKQQAGSVRDAESGLILETAPAIEGIKLSTLDQELLRGDYGEASRVAIRIVLRMAHLLGATRLMDITQVHVDGCVYTGPATLALAERLRDWGGKVRVPTTLNSISVDQKRWRALGVDTAFGEAADALGKAYVDMGAKPTYTCAPYQLDSAPKLGEQVAWAESNAVVYANSVLGARTMKYPDFLDISIALTGRAPKGGPHINANRLASVRVDVVGIENIPDLDDSFPPLLGYYIGTLSASRIPVVTGLETYDLSTDDLKAFGAAFATVSSAPMFHIVGVTPEATAIETVIASEVTTFKMKPSVLVNCWNKLNSAPINQPVDLVSLGNPHFSLPAAQDAGFTRPPMNKILAAISHNGKRPRDTVLQQDAMKDPWTFPGPLVLPDDELAVEPDDDGQTFKEWLDMDEEERNQVTAKKKTIYVILPPTVPQDLEKTMKDWHKPILPGTSTRDLDKWTSSSPQVNDLIGYLRAFYHGMNVVQYPETFTWRPWHEKTKAKARSKTTKIGLETPGEPEIWDVRCRPSLDGRARMQVNLDDVADALLQRIPDDAYAVIMLTDYDLYEDEDDDFTVGRAWGASRVCIVSSFRYNPALDTPAGIDRMHMWPNSHCKTFVDNECRAAAEEEDQPRVAKRVKKSSSAAYGKPPPDSALSLAVQASKRVPKLTTRDELASYWFARLAVTVSHELGHCFGFAHCPYYACVMQGVNSVRQDGQVPPYLCPVCSAKLAWELGPLLSGSGSRAEKQEFWVKEQIIALKEVCGNWSHVAQFAGFEAWLEKRLDDMKEN</sequence>
<protein>
    <submittedName>
        <fullName evidence="11">Uncharacterized protein</fullName>
    </submittedName>
</protein>
<dbReference type="Pfam" id="PF01989">
    <property type="entry name" value="AcnX_swivel_put"/>
    <property type="match status" value="1"/>
</dbReference>
<keyword evidence="3" id="KW-0479">Metal-binding</keyword>
<dbReference type="InterPro" id="IPR002840">
    <property type="entry name" value="PMDh-S-like_dom"/>
</dbReference>
<keyword evidence="8" id="KW-0456">Lyase</keyword>
<dbReference type="CDD" id="cd11375">
    <property type="entry name" value="Peptidase_M54"/>
    <property type="match status" value="1"/>
</dbReference>
<evidence type="ECO:0000256" key="4">
    <source>
        <dbReference type="ARBA" id="ARBA00022801"/>
    </source>
</evidence>
<organism evidence="11 12">
    <name type="scientific">Fusarium poae</name>
    <dbReference type="NCBI Taxonomy" id="36050"/>
    <lineage>
        <taxon>Eukaryota</taxon>
        <taxon>Fungi</taxon>
        <taxon>Dikarya</taxon>
        <taxon>Ascomycota</taxon>
        <taxon>Pezizomycotina</taxon>
        <taxon>Sordariomycetes</taxon>
        <taxon>Hypocreomycetidae</taxon>
        <taxon>Hypocreales</taxon>
        <taxon>Nectriaceae</taxon>
        <taxon>Fusarium</taxon>
    </lineage>
</organism>